<gene>
    <name evidence="2" type="ORF">G0U57_007779</name>
</gene>
<protein>
    <submittedName>
        <fullName evidence="2">Uncharacterized protein</fullName>
    </submittedName>
</protein>
<evidence type="ECO:0000256" key="1">
    <source>
        <dbReference type="SAM" id="MobiDB-lite"/>
    </source>
</evidence>
<feature type="compositionally biased region" description="Polar residues" evidence="1">
    <location>
        <begin position="478"/>
        <end position="496"/>
    </location>
</feature>
<feature type="region of interest" description="Disordered" evidence="1">
    <location>
        <begin position="1"/>
        <end position="30"/>
    </location>
</feature>
<name>A0A8T1T9H8_CHESE</name>
<keyword evidence="3" id="KW-1185">Reference proteome</keyword>
<comment type="caution">
    <text evidence="2">The sequence shown here is derived from an EMBL/GenBank/DDBJ whole genome shotgun (WGS) entry which is preliminary data.</text>
</comment>
<sequence>GGGSQRSQRQGILLPLFPNPKGKRGPTSYPGLTGSQQIYGKVEIPYALPGHYYPLYGSGRLVRRPRHEGRVFPYCHLPTSQTLPALRSGPETLPVHGPAIRPLNSTEGLYEVYGSGSSRPSASKSSGIPLPRRLAYPWQLHQPGPVSHSQGHGHVQASGPPTECRKVHFGANTENRLYRGNTGLYSRQGVPPRGSFSNACSRHTQPPSLPNLNSPLLPQPHGSYGIMHLRDSSRQVTPTAPPGMAGLRIPATQGQPRYDSNGPTASPSLPQLVAGPRACDVRCPISSTSTFPCLDYGCIIPRLGGSPAEPPNAGPVVRTGADTTHQCQRTPSGMSCLPSLRSTLTGPLCLHPYRQHDGHALHQQTGRGTLPPPLPRGNSALGLLHSPLHSPGSLVSPRSPEHLGGPPEQVLSNSRVVHSTGRHPLCLPEVGVSPDRSLRDSREQEMPRVLLIPGSLPRLPDRRFSPSLDGPPGLCLPASSTGPQSPAQTTQGQGPSNPDCPSV</sequence>
<feature type="non-terminal residue" evidence="2">
    <location>
        <position position="503"/>
    </location>
</feature>
<dbReference type="PANTHER" id="PTHR33066">
    <property type="entry name" value="INTEGRASE_SAM-LIKE_N DOMAIN-CONTAINING PROTEIN"/>
    <property type="match status" value="1"/>
</dbReference>
<dbReference type="AlphaFoldDB" id="A0A8T1T9H8"/>
<feature type="region of interest" description="Disordered" evidence="1">
    <location>
        <begin position="360"/>
        <end position="411"/>
    </location>
</feature>
<accession>A0A8T1T9H8</accession>
<feature type="region of interest" description="Disordered" evidence="1">
    <location>
        <begin position="143"/>
        <end position="166"/>
    </location>
</feature>
<feature type="region of interest" description="Disordered" evidence="1">
    <location>
        <begin position="454"/>
        <end position="503"/>
    </location>
</feature>
<evidence type="ECO:0000313" key="2">
    <source>
        <dbReference type="EMBL" id="KAG6937931.1"/>
    </source>
</evidence>
<dbReference type="Proteomes" id="UP000765507">
    <property type="component" value="Unassembled WGS sequence"/>
</dbReference>
<feature type="region of interest" description="Disordered" evidence="1">
    <location>
        <begin position="179"/>
        <end position="205"/>
    </location>
</feature>
<evidence type="ECO:0000313" key="3">
    <source>
        <dbReference type="Proteomes" id="UP000765507"/>
    </source>
</evidence>
<feature type="compositionally biased region" description="Low complexity" evidence="1">
    <location>
        <begin position="1"/>
        <end position="11"/>
    </location>
</feature>
<dbReference type="PANTHER" id="PTHR33066:SF2">
    <property type="entry name" value="FILAGGRIN-2-LIKE"/>
    <property type="match status" value="1"/>
</dbReference>
<organism evidence="2 3">
    <name type="scientific">Chelydra serpentina</name>
    <name type="common">Snapping turtle</name>
    <name type="synonym">Testudo serpentina</name>
    <dbReference type="NCBI Taxonomy" id="8475"/>
    <lineage>
        <taxon>Eukaryota</taxon>
        <taxon>Metazoa</taxon>
        <taxon>Chordata</taxon>
        <taxon>Craniata</taxon>
        <taxon>Vertebrata</taxon>
        <taxon>Euteleostomi</taxon>
        <taxon>Archelosauria</taxon>
        <taxon>Testudinata</taxon>
        <taxon>Testudines</taxon>
        <taxon>Cryptodira</taxon>
        <taxon>Durocryptodira</taxon>
        <taxon>Americhelydia</taxon>
        <taxon>Chelydroidea</taxon>
        <taxon>Chelydridae</taxon>
        <taxon>Chelydra</taxon>
    </lineage>
</organism>
<reference evidence="2 3" key="1">
    <citation type="journal article" date="2020" name="G3 (Bethesda)">
        <title>Draft Genome of the Common Snapping Turtle, Chelydra serpentina, a Model for Phenotypic Plasticity in Reptiles.</title>
        <authorList>
            <person name="Das D."/>
            <person name="Singh S.K."/>
            <person name="Bierstedt J."/>
            <person name="Erickson A."/>
            <person name="Galli G.L.J."/>
            <person name="Crossley D.A. 2nd"/>
            <person name="Rhen T."/>
        </authorList>
    </citation>
    <scope>NUCLEOTIDE SEQUENCE [LARGE SCALE GENOMIC DNA]</scope>
    <source>
        <strain evidence="2">KW</strain>
    </source>
</reference>
<feature type="compositionally biased region" description="Low complexity" evidence="1">
    <location>
        <begin position="381"/>
        <end position="394"/>
    </location>
</feature>
<feature type="compositionally biased region" description="Polar residues" evidence="1">
    <location>
        <begin position="195"/>
        <end position="204"/>
    </location>
</feature>
<proteinExistence type="predicted"/>
<feature type="non-terminal residue" evidence="2">
    <location>
        <position position="1"/>
    </location>
</feature>
<dbReference type="EMBL" id="JAHGAV010000020">
    <property type="protein sequence ID" value="KAG6937931.1"/>
    <property type="molecule type" value="Genomic_DNA"/>
</dbReference>